<name>A0A1D8TT27_9CYAN</name>
<dbReference type="KEGG" id="mpro:BJP34_15180"/>
<dbReference type="OrthoDB" id="9796817at2"/>
<dbReference type="GO" id="GO:0042597">
    <property type="term" value="C:periplasmic space"/>
    <property type="evidence" value="ECO:0007669"/>
    <property type="project" value="UniProtKB-ARBA"/>
</dbReference>
<organism evidence="5 6">
    <name type="scientific">Moorena producens PAL-8-15-08-1</name>
    <dbReference type="NCBI Taxonomy" id="1458985"/>
    <lineage>
        <taxon>Bacteria</taxon>
        <taxon>Bacillati</taxon>
        <taxon>Cyanobacteriota</taxon>
        <taxon>Cyanophyceae</taxon>
        <taxon>Coleofasciculales</taxon>
        <taxon>Coleofasciculaceae</taxon>
        <taxon>Moorena</taxon>
    </lineage>
</organism>
<dbReference type="PANTHER" id="PTHR30290">
    <property type="entry name" value="PERIPLASMIC BINDING COMPONENT OF ABC TRANSPORTER"/>
    <property type="match status" value="1"/>
</dbReference>
<proteinExistence type="inferred from homology"/>
<evidence type="ECO:0000256" key="1">
    <source>
        <dbReference type="ARBA" id="ARBA00005695"/>
    </source>
</evidence>
<dbReference type="InterPro" id="IPR030678">
    <property type="entry name" value="Peptide/Ni-bd"/>
</dbReference>
<keyword evidence="2" id="KW-0813">Transport</keyword>
<dbReference type="RefSeq" id="WP_070393059.1">
    <property type="nucleotide sequence ID" value="NZ_CP017599.1"/>
</dbReference>
<dbReference type="GO" id="GO:0043190">
    <property type="term" value="C:ATP-binding cassette (ABC) transporter complex"/>
    <property type="evidence" value="ECO:0007669"/>
    <property type="project" value="InterPro"/>
</dbReference>
<dbReference type="PANTHER" id="PTHR30290:SF9">
    <property type="entry name" value="OLIGOPEPTIDE-BINDING PROTEIN APPA"/>
    <property type="match status" value="1"/>
</dbReference>
<protein>
    <submittedName>
        <fullName evidence="5">Peptide ABC transporter substrate-binding protein</fullName>
    </submittedName>
</protein>
<dbReference type="GO" id="GO:1904680">
    <property type="term" value="F:peptide transmembrane transporter activity"/>
    <property type="evidence" value="ECO:0007669"/>
    <property type="project" value="TreeGrafter"/>
</dbReference>
<dbReference type="STRING" id="1458985.BJP34_15180"/>
<dbReference type="Gene3D" id="3.40.190.10">
    <property type="entry name" value="Periplasmic binding protein-like II"/>
    <property type="match status" value="1"/>
</dbReference>
<dbReference type="Gene3D" id="3.10.105.10">
    <property type="entry name" value="Dipeptide-binding Protein, Domain 3"/>
    <property type="match status" value="1"/>
</dbReference>
<feature type="domain" description="Solute-binding protein family 5" evidence="4">
    <location>
        <begin position="84"/>
        <end position="492"/>
    </location>
</feature>
<dbReference type="GO" id="GO:0015833">
    <property type="term" value="P:peptide transport"/>
    <property type="evidence" value="ECO:0007669"/>
    <property type="project" value="TreeGrafter"/>
</dbReference>
<dbReference type="AlphaFoldDB" id="A0A1D8TT27"/>
<keyword evidence="3" id="KW-0732">Signal</keyword>
<dbReference type="CDD" id="cd08500">
    <property type="entry name" value="PBP2_NikA_DppA_OppA_like_4"/>
    <property type="match status" value="1"/>
</dbReference>
<evidence type="ECO:0000256" key="2">
    <source>
        <dbReference type="ARBA" id="ARBA00022448"/>
    </source>
</evidence>
<sequence>MISGNSLVVLWHRFLGIFLAVSFAIALPGCSISQFETKAADVPRIVQSILSDINTFNYALNQSATSIFGLTFQGLIDTDGITGEIIPGLAESWQISDDKLKILFTLREGLKWSDGQPLTTDDVVFTYNDIYLNPEIPTDSRDILRVGKSRALPKVKKIDQRRVEFSVPEPFAPFLRNTALPILPAHVLQESVKTKDSQGNPKFLTMWGVDTDPEDIIVNGPYKLKLYRTSQRVVYDRNPYYWKKDEQGKQQPYIERAIWEIVESTDSSFIQFRSGGLDALGVSPEYYSLLKQEEKKGNFTIHIGGPTLSSSFISFNLNTGSRDGQPLVDPIKSLWFNTLEFRQAVAYGIDRQTMLNNLYRGLGAPQYSNLPVQSPYYLSPEKGLPVYDYNPEKAKKLLLKAGFNYNDEGELLDSQGNRVRFTLMTNAGNKLREAMGAQIKQDLSKIGIQVDFTPIAFNTLVDKLSNSLDWECHLLGFSGGGFEPNNSSNIWSVDGGLHSFNQKPFPGQSPIQGRKVADWEQKISDLYIQGAQELDENNRKKIYQEAQRINLEHLPYIYLINPLSMTAVRNSIEGIEYSALGGAFWNIDELKISE</sequence>
<gene>
    <name evidence="5" type="ORF">BJP34_15180</name>
</gene>
<dbReference type="Pfam" id="PF00496">
    <property type="entry name" value="SBP_bac_5"/>
    <property type="match status" value="1"/>
</dbReference>
<dbReference type="SUPFAM" id="SSF53850">
    <property type="entry name" value="Periplasmic binding protein-like II"/>
    <property type="match status" value="1"/>
</dbReference>
<reference evidence="6" key="1">
    <citation type="submission" date="2016-10" db="EMBL/GenBank/DDBJ databases">
        <title>Comparative genomics uncovers the prolific and rare metabolic potential of the cyanobacterial genus Moorea.</title>
        <authorList>
            <person name="Leao T."/>
            <person name="Castelao G."/>
            <person name="Korobeynikov A."/>
            <person name="Monroe E.A."/>
            <person name="Podell S."/>
            <person name="Glukhov E."/>
            <person name="Allen E."/>
            <person name="Gerwick W.H."/>
            <person name="Gerwick L."/>
        </authorList>
    </citation>
    <scope>NUCLEOTIDE SEQUENCE [LARGE SCALE GENOMIC DNA]</scope>
    <source>
        <strain evidence="6">PAL-8-15-08-1</strain>
    </source>
</reference>
<evidence type="ECO:0000313" key="6">
    <source>
        <dbReference type="Proteomes" id="UP000177870"/>
    </source>
</evidence>
<dbReference type="FunFam" id="3.90.76.10:FF:000004">
    <property type="entry name" value="Peptide ABC transporter substrate-binding protein"/>
    <property type="match status" value="1"/>
</dbReference>
<accession>A0A1D8TT27</accession>
<dbReference type="Gene3D" id="3.90.76.10">
    <property type="entry name" value="Dipeptide-binding Protein, Domain 1"/>
    <property type="match status" value="1"/>
</dbReference>
<dbReference type="InterPro" id="IPR039424">
    <property type="entry name" value="SBP_5"/>
</dbReference>
<dbReference type="PIRSF" id="PIRSF002741">
    <property type="entry name" value="MppA"/>
    <property type="match status" value="1"/>
</dbReference>
<dbReference type="EMBL" id="CP017599">
    <property type="protein sequence ID" value="AOX00606.1"/>
    <property type="molecule type" value="Genomic_DNA"/>
</dbReference>
<evidence type="ECO:0000256" key="3">
    <source>
        <dbReference type="ARBA" id="ARBA00022729"/>
    </source>
</evidence>
<dbReference type="InterPro" id="IPR000914">
    <property type="entry name" value="SBP_5_dom"/>
</dbReference>
<evidence type="ECO:0000313" key="5">
    <source>
        <dbReference type="EMBL" id="AOX00606.1"/>
    </source>
</evidence>
<dbReference type="Proteomes" id="UP000177870">
    <property type="component" value="Chromosome"/>
</dbReference>
<comment type="similarity">
    <text evidence="1">Belongs to the bacterial solute-binding protein 5 family.</text>
</comment>
<evidence type="ECO:0000259" key="4">
    <source>
        <dbReference type="Pfam" id="PF00496"/>
    </source>
</evidence>